<evidence type="ECO:0008006" key="4">
    <source>
        <dbReference type="Google" id="ProtNLM"/>
    </source>
</evidence>
<accession>A0A7N9CCM5</accession>
<keyword evidence="1" id="KW-0732">Signal</keyword>
<dbReference type="PANTHER" id="PTHR12138">
    <property type="entry name" value="PRIMATE-EXPANDED PROTEIN FAMILY"/>
    <property type="match status" value="1"/>
</dbReference>
<feature type="chain" id="PRO_5030691359" description="Secreted protein" evidence="1">
    <location>
        <begin position="19"/>
        <end position="119"/>
    </location>
</feature>
<dbReference type="Proteomes" id="UP000233100">
    <property type="component" value="Chromosome 2"/>
</dbReference>
<dbReference type="AlphaFoldDB" id="A0A7N9CCM5"/>
<evidence type="ECO:0000313" key="3">
    <source>
        <dbReference type="Proteomes" id="UP000233100"/>
    </source>
</evidence>
<evidence type="ECO:0000313" key="2">
    <source>
        <dbReference type="Ensembl" id="ENSMFAP00000049946.1"/>
    </source>
</evidence>
<dbReference type="PRINTS" id="PR02045">
    <property type="entry name" value="F138DOMAIN"/>
</dbReference>
<feature type="signal peptide" evidence="1">
    <location>
        <begin position="1"/>
        <end position="18"/>
    </location>
</feature>
<reference evidence="2 3" key="1">
    <citation type="submission" date="2013-03" db="EMBL/GenBank/DDBJ databases">
        <authorList>
            <person name="Warren W."/>
            <person name="Wilson R.K."/>
        </authorList>
    </citation>
    <scope>NUCLEOTIDE SEQUENCE</scope>
</reference>
<proteinExistence type="predicted"/>
<organism evidence="2 3">
    <name type="scientific">Macaca fascicularis</name>
    <name type="common">Crab-eating macaque</name>
    <name type="synonym">Cynomolgus monkey</name>
    <dbReference type="NCBI Taxonomy" id="9541"/>
    <lineage>
        <taxon>Eukaryota</taxon>
        <taxon>Metazoa</taxon>
        <taxon>Chordata</taxon>
        <taxon>Craniata</taxon>
        <taxon>Vertebrata</taxon>
        <taxon>Euteleostomi</taxon>
        <taxon>Mammalia</taxon>
        <taxon>Eutheria</taxon>
        <taxon>Euarchontoglires</taxon>
        <taxon>Primates</taxon>
        <taxon>Haplorrhini</taxon>
        <taxon>Catarrhini</taxon>
        <taxon>Cercopithecidae</taxon>
        <taxon>Cercopithecinae</taxon>
        <taxon>Macaca</taxon>
    </lineage>
</organism>
<reference evidence="2" key="2">
    <citation type="submission" date="2025-08" db="UniProtKB">
        <authorList>
            <consortium name="Ensembl"/>
        </authorList>
    </citation>
    <scope>IDENTIFICATION</scope>
</reference>
<name>A0A7N9CCM5_MACFA</name>
<reference evidence="2" key="3">
    <citation type="submission" date="2025-09" db="UniProtKB">
        <authorList>
            <consortium name="Ensembl"/>
        </authorList>
    </citation>
    <scope>IDENTIFICATION</scope>
</reference>
<protein>
    <recommendedName>
        <fullName evidence="4">Secreted protein</fullName>
    </recommendedName>
</protein>
<dbReference type="Ensembl" id="ENSMFAT00000091511.1">
    <property type="protein sequence ID" value="ENSMFAP00000049946.1"/>
    <property type="gene ID" value="ENSMFAG00000054436.1"/>
</dbReference>
<keyword evidence="3" id="KW-1185">Reference proteome</keyword>
<sequence>FFFFFSFLLRRSLWPCRPSWSAGARSRLTATSTSQVRPILPASASQVAGITASASTPGFFFFPFVVELGFHHVGQAGYKLLTSCDPPTSGSQSTGIIGVSHCAWPPSHRMLYATLSSLL</sequence>
<evidence type="ECO:0000256" key="1">
    <source>
        <dbReference type="SAM" id="SignalP"/>
    </source>
</evidence>
<dbReference type="PANTHER" id="PTHR12138:SF161">
    <property type="entry name" value="SECRETED PROTEIN"/>
    <property type="match status" value="1"/>
</dbReference>
<dbReference type="GeneTree" id="ENSGT01150000286943"/>